<reference evidence="1 2" key="1">
    <citation type="submission" date="2018-03" db="EMBL/GenBank/DDBJ databases">
        <title>Defining the species Micromonospora saelicesensis and Micromonospora noduli under the framework of genomics.</title>
        <authorList>
            <person name="Riesco R."/>
            <person name="Trujillo M.E."/>
        </authorList>
    </citation>
    <scope>NUCLEOTIDE SEQUENCE [LARGE SCALE GENOMIC DNA]</scope>
    <source>
        <strain evidence="1 2">PSN13</strain>
    </source>
</reference>
<evidence type="ECO:0000313" key="2">
    <source>
        <dbReference type="Proteomes" id="UP000249419"/>
    </source>
</evidence>
<proteinExistence type="predicted"/>
<evidence type="ECO:0000313" key="1">
    <source>
        <dbReference type="EMBL" id="RAO28346.1"/>
    </source>
</evidence>
<dbReference type="EMBL" id="PYAG01000038">
    <property type="protein sequence ID" value="RAO28346.1"/>
    <property type="molecule type" value="Genomic_DNA"/>
</dbReference>
<organism evidence="1 2">
    <name type="scientific">Micromonospora saelicesensis</name>
    <dbReference type="NCBI Taxonomy" id="285676"/>
    <lineage>
        <taxon>Bacteria</taxon>
        <taxon>Bacillati</taxon>
        <taxon>Actinomycetota</taxon>
        <taxon>Actinomycetes</taxon>
        <taxon>Micromonosporales</taxon>
        <taxon>Micromonosporaceae</taxon>
        <taxon>Micromonospora</taxon>
    </lineage>
</organism>
<name>A0A328NF74_9ACTN</name>
<protein>
    <submittedName>
        <fullName evidence="1">Uncharacterized protein</fullName>
    </submittedName>
</protein>
<comment type="caution">
    <text evidence="1">The sequence shown here is derived from an EMBL/GenBank/DDBJ whole genome shotgun (WGS) entry which is preliminary data.</text>
</comment>
<sequence length="104" mass="11664">MNSQLPGRTDAEHHDAGLSHLVAVVIHAPALHLCPQCTHQARRCGKHRRVLLPRLPGQSHTSYWKGWSLLNLPPYARVPNTDDFTETLISVSRKCVRLFAVSHS</sequence>
<gene>
    <name evidence="1" type="ORF">PSN13_05579</name>
</gene>
<dbReference type="AlphaFoldDB" id="A0A328NF74"/>
<dbReference type="Proteomes" id="UP000249419">
    <property type="component" value="Unassembled WGS sequence"/>
</dbReference>
<accession>A0A328NF74</accession>